<dbReference type="PANTHER" id="PTHR43133">
    <property type="entry name" value="RNA POLYMERASE ECF-TYPE SIGMA FACTO"/>
    <property type="match status" value="1"/>
</dbReference>
<protein>
    <submittedName>
        <fullName evidence="7">Sigma-70 family RNA polymerase sigma factor</fullName>
    </submittedName>
</protein>
<accession>A0ABS9BVQ9</accession>
<dbReference type="RefSeq" id="WP_234861737.1">
    <property type="nucleotide sequence ID" value="NZ_JAKEVZ010000008.1"/>
</dbReference>
<dbReference type="InterPro" id="IPR013325">
    <property type="entry name" value="RNA_pol_sigma_r2"/>
</dbReference>
<dbReference type="InterPro" id="IPR007627">
    <property type="entry name" value="RNA_pol_sigma70_r2"/>
</dbReference>
<evidence type="ECO:0000313" key="8">
    <source>
        <dbReference type="Proteomes" id="UP001201449"/>
    </source>
</evidence>
<dbReference type="Proteomes" id="UP001201449">
    <property type="component" value="Unassembled WGS sequence"/>
</dbReference>
<dbReference type="InterPro" id="IPR013324">
    <property type="entry name" value="RNA_pol_sigma_r3/r4-like"/>
</dbReference>
<dbReference type="Pfam" id="PF08281">
    <property type="entry name" value="Sigma70_r4_2"/>
    <property type="match status" value="1"/>
</dbReference>
<keyword evidence="4" id="KW-0804">Transcription</keyword>
<evidence type="ECO:0000259" key="6">
    <source>
        <dbReference type="Pfam" id="PF08281"/>
    </source>
</evidence>
<comment type="similarity">
    <text evidence="1">Belongs to the sigma-70 factor family. ECF subfamily.</text>
</comment>
<keyword evidence="8" id="KW-1185">Reference proteome</keyword>
<dbReference type="SUPFAM" id="SSF88946">
    <property type="entry name" value="Sigma2 domain of RNA polymerase sigma factors"/>
    <property type="match status" value="1"/>
</dbReference>
<evidence type="ECO:0000259" key="5">
    <source>
        <dbReference type="Pfam" id="PF04542"/>
    </source>
</evidence>
<dbReference type="SUPFAM" id="SSF88659">
    <property type="entry name" value="Sigma3 and sigma4 domains of RNA polymerase sigma factors"/>
    <property type="match status" value="1"/>
</dbReference>
<dbReference type="InterPro" id="IPR036388">
    <property type="entry name" value="WH-like_DNA-bd_sf"/>
</dbReference>
<dbReference type="EMBL" id="JAKEVZ010000008">
    <property type="protein sequence ID" value="MCF1751792.1"/>
    <property type="molecule type" value="Genomic_DNA"/>
</dbReference>
<evidence type="ECO:0000256" key="1">
    <source>
        <dbReference type="ARBA" id="ARBA00010641"/>
    </source>
</evidence>
<dbReference type="PANTHER" id="PTHR43133:SF46">
    <property type="entry name" value="RNA POLYMERASE SIGMA-70 FACTOR ECF SUBFAMILY"/>
    <property type="match status" value="1"/>
</dbReference>
<keyword evidence="2" id="KW-0805">Transcription regulation</keyword>
<feature type="domain" description="RNA polymerase sigma-70 region 2" evidence="5">
    <location>
        <begin position="31"/>
        <end position="93"/>
    </location>
</feature>
<evidence type="ECO:0000256" key="2">
    <source>
        <dbReference type="ARBA" id="ARBA00023015"/>
    </source>
</evidence>
<evidence type="ECO:0000256" key="3">
    <source>
        <dbReference type="ARBA" id="ARBA00023082"/>
    </source>
</evidence>
<gene>
    <name evidence="7" type="ORF">L0U89_11995</name>
</gene>
<dbReference type="Gene3D" id="1.10.10.10">
    <property type="entry name" value="Winged helix-like DNA-binding domain superfamily/Winged helix DNA-binding domain"/>
    <property type="match status" value="1"/>
</dbReference>
<comment type="caution">
    <text evidence="7">The sequence shown here is derived from an EMBL/GenBank/DDBJ whole genome shotgun (WGS) entry which is preliminary data.</text>
</comment>
<dbReference type="InterPro" id="IPR013249">
    <property type="entry name" value="RNA_pol_sigma70_r4_t2"/>
</dbReference>
<organism evidence="7 8">
    <name type="scientific">Mariniradius sediminis</name>
    <dbReference type="NCBI Taxonomy" id="2909237"/>
    <lineage>
        <taxon>Bacteria</taxon>
        <taxon>Pseudomonadati</taxon>
        <taxon>Bacteroidota</taxon>
        <taxon>Cytophagia</taxon>
        <taxon>Cytophagales</taxon>
        <taxon>Cyclobacteriaceae</taxon>
        <taxon>Mariniradius</taxon>
    </lineage>
</organism>
<reference evidence="7 8" key="1">
    <citation type="submission" date="2022-01" db="EMBL/GenBank/DDBJ databases">
        <title>Mariniradius saccharolyticus sp. nov., isolated from sediment of a river.</title>
        <authorList>
            <person name="Liu H."/>
        </authorList>
    </citation>
    <scope>NUCLEOTIDE SEQUENCE [LARGE SCALE GENOMIC DNA]</scope>
    <source>
        <strain evidence="7 8">RY-2</strain>
    </source>
</reference>
<sequence length="200" mass="23148">MNPIKPSDISILVLQLSEGCERSFSLLFDFFAPKILNTAKKMGLAQEDAEELQQEVFLVIWKNRAQLKADLSFNAYLLTILKSMMIKKAQAKARKVAYEKYSLKMFQEETRETENELEFSEMEQYSFSLIQKLPKAQKEVFMMKTAEDMRAGDIASRLGISKRTVESHIYAATKRLKEKLLSEHILTIKSIVIVTFFQIF</sequence>
<proteinExistence type="inferred from homology"/>
<evidence type="ECO:0000313" key="7">
    <source>
        <dbReference type="EMBL" id="MCF1751792.1"/>
    </source>
</evidence>
<dbReference type="InterPro" id="IPR039425">
    <property type="entry name" value="RNA_pol_sigma-70-like"/>
</dbReference>
<feature type="domain" description="RNA polymerase sigma factor 70 region 4 type 2" evidence="6">
    <location>
        <begin position="129"/>
        <end position="176"/>
    </location>
</feature>
<dbReference type="NCBIfam" id="TIGR02937">
    <property type="entry name" value="sigma70-ECF"/>
    <property type="match status" value="1"/>
</dbReference>
<name>A0ABS9BVQ9_9BACT</name>
<dbReference type="InterPro" id="IPR014284">
    <property type="entry name" value="RNA_pol_sigma-70_dom"/>
</dbReference>
<evidence type="ECO:0000256" key="4">
    <source>
        <dbReference type="ARBA" id="ARBA00023163"/>
    </source>
</evidence>
<keyword evidence="3" id="KW-0731">Sigma factor</keyword>
<dbReference type="Pfam" id="PF04542">
    <property type="entry name" value="Sigma70_r2"/>
    <property type="match status" value="1"/>
</dbReference>
<dbReference type="Gene3D" id="1.10.1740.10">
    <property type="match status" value="1"/>
</dbReference>